<dbReference type="GO" id="GO:0000166">
    <property type="term" value="F:nucleotide binding"/>
    <property type="evidence" value="ECO:0007669"/>
    <property type="project" value="UniProtKB-KW"/>
</dbReference>
<keyword evidence="2" id="KW-0808">Transferase</keyword>
<dbReference type="SUPFAM" id="SSF56672">
    <property type="entry name" value="DNA/RNA polymerases"/>
    <property type="match status" value="1"/>
</dbReference>
<dbReference type="InterPro" id="IPR043502">
    <property type="entry name" value="DNA/RNA_pol_sf"/>
</dbReference>
<dbReference type="Gene3D" id="3.30.70.270">
    <property type="match status" value="1"/>
</dbReference>
<feature type="domain" description="RNA-directed RNA polymerase C-terminal" evidence="6">
    <location>
        <begin position="217"/>
        <end position="478"/>
    </location>
</feature>
<dbReference type="GO" id="GO:0003968">
    <property type="term" value="F:RNA-directed RNA polymerase activity"/>
    <property type="evidence" value="ECO:0007669"/>
    <property type="project" value="UniProtKB-KW"/>
</dbReference>
<sequence>MKNITVIGNLPNLAKPIYGGSTADTNPAYAETVDHALYKFLSPEEAELVINGYRRSPWNDEALKDDIAKLDSPYFQVTKDEHYYKAIAHVKKLFTPDTPLKPVHFADLRHYPWQLSSNIGAPFATSPEWQDYINKKFLTGQTAENYRDLFKEAHHTDLYPKMLDRRMTKRNLYNEMFLINRKSIHIIKNGRTTNDHGHDLKYWNTAFARQHLVEDDDPDKVRLVFGAPSTLLMAELMFIWPLQVSLLARGPQSPMLWGYETLTGGWSRLFSWASDTMPRYSTVLTLDWSRFDKDARHTVIRDIHAMIMRPMFTFTEGYHPTISYPNAPDTNPDRLENLWNWMTDAILTVPLMLPDGQLLQFNHSGIYSGYFQTQILDSIYNCVMIYTILSRMGFDLDKFCIKVQGDDSLMISPYNYTLLEPSFLKTFGDYAKEYFGSTLNLKKSEILPSLDGAEVLKYRNHGTMPQREEIQLLAMLRHPERTASLPSLMARCIGVTYANCGNFNRVSRICEDIYKFLQAGGFTPDPFGLPGGLRYRQNYIPSYVPIDLSHFPTYFENVEHLQDPHKPILSEKHWPN</sequence>
<proteinExistence type="predicted"/>
<dbReference type="InterPro" id="IPR001205">
    <property type="entry name" value="RNA-dir_pol_C"/>
</dbReference>
<accession>A7REC6</accession>
<gene>
    <name evidence="7" type="primary">RdRp</name>
</gene>
<evidence type="ECO:0000256" key="1">
    <source>
        <dbReference type="ARBA" id="ARBA00022484"/>
    </source>
</evidence>
<keyword evidence="4" id="KW-0547">Nucleotide-binding</keyword>
<organism evidence="7">
    <name type="scientific">Vicia faba partitivirus 1</name>
    <dbReference type="NCBI Taxonomy" id="403698"/>
    <lineage>
        <taxon>Viruses</taxon>
        <taxon>Riboviria</taxon>
        <taxon>Orthornavirae</taxon>
        <taxon>Pisuviricota</taxon>
        <taxon>Duplopiviricetes</taxon>
        <taxon>Durnavirales</taxon>
        <taxon>Partitiviridae</taxon>
    </lineage>
</organism>
<protein>
    <submittedName>
        <fullName evidence="7">Putative RdRp</fullName>
    </submittedName>
</protein>
<reference evidence="7" key="1">
    <citation type="journal article" date="2007" name="Arch. Virol.">
        <title>Molecular characterization and detection of Vicia cryptic virus in different Vicia faba cultivars.</title>
        <authorList>
            <person name="Blawid R."/>
            <person name="Stephan D."/>
            <person name="Maiss E."/>
        </authorList>
    </citation>
    <scope>NUCLEOTIDE SEQUENCE</scope>
</reference>
<evidence type="ECO:0000256" key="5">
    <source>
        <dbReference type="ARBA" id="ARBA00022953"/>
    </source>
</evidence>
<dbReference type="GO" id="GO:0003723">
    <property type="term" value="F:RNA binding"/>
    <property type="evidence" value="ECO:0007669"/>
    <property type="project" value="InterPro"/>
</dbReference>
<evidence type="ECO:0000256" key="3">
    <source>
        <dbReference type="ARBA" id="ARBA00022695"/>
    </source>
</evidence>
<keyword evidence="3" id="KW-0548">Nucleotidyltransferase</keyword>
<dbReference type="GO" id="GO:0006351">
    <property type="term" value="P:DNA-templated transcription"/>
    <property type="evidence" value="ECO:0007669"/>
    <property type="project" value="InterPro"/>
</dbReference>
<keyword evidence="1" id="KW-0696">RNA-directed RNA polymerase</keyword>
<evidence type="ECO:0000313" key="7">
    <source>
        <dbReference type="EMBL" id="ABJ99996.1"/>
    </source>
</evidence>
<dbReference type="Pfam" id="PF00680">
    <property type="entry name" value="RdRP_1"/>
    <property type="match status" value="1"/>
</dbReference>
<evidence type="ECO:0000256" key="4">
    <source>
        <dbReference type="ARBA" id="ARBA00022741"/>
    </source>
</evidence>
<keyword evidence="5" id="KW-0693">Viral RNA replication</keyword>
<evidence type="ECO:0000256" key="2">
    <source>
        <dbReference type="ARBA" id="ARBA00022679"/>
    </source>
</evidence>
<name>A7REC6_9VIRU</name>
<dbReference type="InterPro" id="IPR043128">
    <property type="entry name" value="Rev_trsase/Diguanyl_cyclase"/>
</dbReference>
<dbReference type="EMBL" id="DQ910762">
    <property type="protein sequence ID" value="ABJ99996.1"/>
    <property type="molecule type" value="Genomic_RNA"/>
</dbReference>
<evidence type="ECO:0000259" key="6">
    <source>
        <dbReference type="Pfam" id="PF00680"/>
    </source>
</evidence>